<keyword evidence="11" id="KW-0325">Glycoprotein</keyword>
<dbReference type="GO" id="GO:0008277">
    <property type="term" value="P:regulation of G protein-coupled receptor signaling pathway"/>
    <property type="evidence" value="ECO:0007669"/>
    <property type="project" value="InterPro"/>
</dbReference>
<keyword evidence="8 13" id="KW-0472">Membrane</keyword>
<gene>
    <name evidence="15" type="ORF">HF521_010833</name>
</gene>
<dbReference type="Gene3D" id="1.10.150.510">
    <property type="entry name" value="Receptor activity modifying family"/>
    <property type="match status" value="1"/>
</dbReference>
<evidence type="ECO:0000256" key="4">
    <source>
        <dbReference type="ARBA" id="ARBA00022475"/>
    </source>
</evidence>
<evidence type="ECO:0000256" key="12">
    <source>
        <dbReference type="ARBA" id="ARBA00041072"/>
    </source>
</evidence>
<comment type="similarity">
    <text evidence="2">Belongs to the RAMP family.</text>
</comment>
<dbReference type="GO" id="GO:0043235">
    <property type="term" value="C:receptor complex"/>
    <property type="evidence" value="ECO:0007669"/>
    <property type="project" value="TreeGrafter"/>
</dbReference>
<dbReference type="InterPro" id="IPR038126">
    <property type="entry name" value="RAMP_sf"/>
</dbReference>
<dbReference type="AlphaFoldDB" id="A0A8T0AHL0"/>
<keyword evidence="16" id="KW-1185">Reference proteome</keyword>
<feature type="chain" id="PRO_5035891773" description="Receptor activity-modifying protein 3" evidence="14">
    <location>
        <begin position="17"/>
        <end position="153"/>
    </location>
</feature>
<comment type="subcellular location">
    <subcellularLocation>
        <location evidence="1">Cell membrane</location>
        <topology evidence="1">Single-pass type I membrane protein</topology>
    </subcellularLocation>
</comment>
<keyword evidence="7 13" id="KW-1133">Transmembrane helix</keyword>
<evidence type="ECO:0000256" key="14">
    <source>
        <dbReference type="SAM" id="SignalP"/>
    </source>
</evidence>
<keyword evidence="10" id="KW-0675">Receptor</keyword>
<keyword evidence="5 13" id="KW-0812">Transmembrane</keyword>
<dbReference type="GO" id="GO:0015026">
    <property type="term" value="F:coreceptor activity"/>
    <property type="evidence" value="ECO:0007669"/>
    <property type="project" value="InterPro"/>
</dbReference>
<keyword evidence="6 14" id="KW-0732">Signal</keyword>
<dbReference type="EMBL" id="JABFDY010000021">
    <property type="protein sequence ID" value="KAF7691866.1"/>
    <property type="molecule type" value="Genomic_DNA"/>
</dbReference>
<dbReference type="GO" id="GO:0007186">
    <property type="term" value="P:G protein-coupled receptor signaling pathway"/>
    <property type="evidence" value="ECO:0007669"/>
    <property type="project" value="TreeGrafter"/>
</dbReference>
<keyword evidence="9" id="KW-1015">Disulfide bond</keyword>
<dbReference type="GO" id="GO:0072659">
    <property type="term" value="P:protein localization to plasma membrane"/>
    <property type="evidence" value="ECO:0007669"/>
    <property type="project" value="TreeGrafter"/>
</dbReference>
<dbReference type="GO" id="GO:0031623">
    <property type="term" value="P:receptor internalization"/>
    <property type="evidence" value="ECO:0007669"/>
    <property type="project" value="TreeGrafter"/>
</dbReference>
<keyword evidence="4" id="KW-1003">Cell membrane</keyword>
<evidence type="ECO:0000256" key="7">
    <source>
        <dbReference type="ARBA" id="ARBA00022989"/>
    </source>
</evidence>
<protein>
    <recommendedName>
        <fullName evidence="12">Receptor activity-modifying protein 3</fullName>
    </recommendedName>
</protein>
<dbReference type="GO" id="GO:0005886">
    <property type="term" value="C:plasma membrane"/>
    <property type="evidence" value="ECO:0007669"/>
    <property type="project" value="UniProtKB-SubCell"/>
</dbReference>
<evidence type="ECO:0000256" key="8">
    <source>
        <dbReference type="ARBA" id="ARBA00023136"/>
    </source>
</evidence>
<name>A0A8T0AHL0_SILME</name>
<comment type="caution">
    <text evidence="15">The sequence shown here is derived from an EMBL/GenBank/DDBJ whole genome shotgun (WGS) entry which is preliminary data.</text>
</comment>
<accession>A0A8T0AHL0</accession>
<evidence type="ECO:0000256" key="1">
    <source>
        <dbReference type="ARBA" id="ARBA00004251"/>
    </source>
</evidence>
<evidence type="ECO:0000256" key="6">
    <source>
        <dbReference type="ARBA" id="ARBA00022729"/>
    </source>
</evidence>
<proteinExistence type="inferred from homology"/>
<evidence type="ECO:0000313" key="16">
    <source>
        <dbReference type="Proteomes" id="UP000606274"/>
    </source>
</evidence>
<evidence type="ECO:0000256" key="10">
    <source>
        <dbReference type="ARBA" id="ARBA00023170"/>
    </source>
</evidence>
<organism evidence="15 16">
    <name type="scientific">Silurus meridionalis</name>
    <name type="common">Southern catfish</name>
    <name type="synonym">Silurus soldatovi meridionalis</name>
    <dbReference type="NCBI Taxonomy" id="175797"/>
    <lineage>
        <taxon>Eukaryota</taxon>
        <taxon>Metazoa</taxon>
        <taxon>Chordata</taxon>
        <taxon>Craniata</taxon>
        <taxon>Vertebrata</taxon>
        <taxon>Euteleostomi</taxon>
        <taxon>Actinopterygii</taxon>
        <taxon>Neopterygii</taxon>
        <taxon>Teleostei</taxon>
        <taxon>Ostariophysi</taxon>
        <taxon>Siluriformes</taxon>
        <taxon>Siluridae</taxon>
        <taxon>Silurus</taxon>
    </lineage>
</organism>
<evidence type="ECO:0000256" key="13">
    <source>
        <dbReference type="SAM" id="Phobius"/>
    </source>
</evidence>
<sequence>MNSTKLLAFLVVGVLATENCRLKVTCSPQATECNKTGLSLEMEVCGGRFKTDMAHLDPQKWCNLTHFISEYHHLTSCTENSAVKFGCFWPHPVVERYLILIHKQFFFNCTCIPKVNNDNIEDTLTLTTYLIIFVIVFISLIIVTSVMWCSKQR</sequence>
<dbReference type="InterPro" id="IPR006985">
    <property type="entry name" value="RAMP"/>
</dbReference>
<evidence type="ECO:0000256" key="5">
    <source>
        <dbReference type="ARBA" id="ARBA00022692"/>
    </source>
</evidence>
<evidence type="ECO:0000313" key="15">
    <source>
        <dbReference type="EMBL" id="KAF7691866.1"/>
    </source>
</evidence>
<evidence type="ECO:0000256" key="11">
    <source>
        <dbReference type="ARBA" id="ARBA00023180"/>
    </source>
</evidence>
<dbReference type="PANTHER" id="PTHR14076">
    <property type="entry name" value="RECEPTOR ACTIVITY MODIFYING PROTEIN RAMP"/>
    <property type="match status" value="1"/>
</dbReference>
<feature type="signal peptide" evidence="14">
    <location>
        <begin position="1"/>
        <end position="16"/>
    </location>
</feature>
<feature type="transmembrane region" description="Helical" evidence="13">
    <location>
        <begin position="126"/>
        <end position="149"/>
    </location>
</feature>
<dbReference type="Proteomes" id="UP000606274">
    <property type="component" value="Unassembled WGS sequence"/>
</dbReference>
<dbReference type="OrthoDB" id="9940331at2759"/>
<dbReference type="GO" id="GO:0006816">
    <property type="term" value="P:calcium ion transport"/>
    <property type="evidence" value="ECO:0007669"/>
    <property type="project" value="TreeGrafter"/>
</dbReference>
<dbReference type="GO" id="GO:0009986">
    <property type="term" value="C:cell surface"/>
    <property type="evidence" value="ECO:0007669"/>
    <property type="project" value="TreeGrafter"/>
</dbReference>
<evidence type="ECO:0000256" key="9">
    <source>
        <dbReference type="ARBA" id="ARBA00023157"/>
    </source>
</evidence>
<dbReference type="GO" id="GO:0032870">
    <property type="term" value="P:cellular response to hormone stimulus"/>
    <property type="evidence" value="ECO:0007669"/>
    <property type="project" value="TreeGrafter"/>
</dbReference>
<dbReference type="PANTHER" id="PTHR14076:SF2">
    <property type="entry name" value="RECEPTOR ACTIVITY-MODIFYING PROTEIN 3"/>
    <property type="match status" value="1"/>
</dbReference>
<keyword evidence="3" id="KW-0813">Transport</keyword>
<evidence type="ECO:0000256" key="3">
    <source>
        <dbReference type="ARBA" id="ARBA00022448"/>
    </source>
</evidence>
<dbReference type="Pfam" id="PF04901">
    <property type="entry name" value="RAMP"/>
    <property type="match status" value="1"/>
</dbReference>
<evidence type="ECO:0000256" key="2">
    <source>
        <dbReference type="ARBA" id="ARBA00007087"/>
    </source>
</evidence>
<dbReference type="GO" id="GO:0006886">
    <property type="term" value="P:intracellular protein transport"/>
    <property type="evidence" value="ECO:0007669"/>
    <property type="project" value="InterPro"/>
</dbReference>
<reference evidence="15" key="1">
    <citation type="submission" date="2020-08" db="EMBL/GenBank/DDBJ databases">
        <title>Chromosome-level assembly of Southern catfish (Silurus meridionalis) provides insights into visual adaptation to the nocturnal and benthic lifestyles.</title>
        <authorList>
            <person name="Zhang Y."/>
            <person name="Wang D."/>
            <person name="Peng Z."/>
        </authorList>
    </citation>
    <scope>NUCLEOTIDE SEQUENCE</scope>
    <source>
        <strain evidence="15">SWU-2019-XX</strain>
        <tissue evidence="15">Muscle</tissue>
    </source>
</reference>